<organism evidence="1 2">
    <name type="scientific">Necator americanus</name>
    <name type="common">Human hookworm</name>
    <dbReference type="NCBI Taxonomy" id="51031"/>
    <lineage>
        <taxon>Eukaryota</taxon>
        <taxon>Metazoa</taxon>
        <taxon>Ecdysozoa</taxon>
        <taxon>Nematoda</taxon>
        <taxon>Chromadorea</taxon>
        <taxon>Rhabditida</taxon>
        <taxon>Rhabditina</taxon>
        <taxon>Rhabditomorpha</taxon>
        <taxon>Strongyloidea</taxon>
        <taxon>Ancylostomatidae</taxon>
        <taxon>Bunostominae</taxon>
        <taxon>Necator</taxon>
    </lineage>
</organism>
<evidence type="ECO:0000313" key="1">
    <source>
        <dbReference type="EMBL" id="KAK6751348.1"/>
    </source>
</evidence>
<evidence type="ECO:0008006" key="3">
    <source>
        <dbReference type="Google" id="ProtNLM"/>
    </source>
</evidence>
<sequence length="299" mass="33258">MVRTWYVCDHLVEKRISGCGGPAGFGGDKKVERRPVVKARLAVAGLLSQGKSLFFTPAYLLPQYPAHWALSSQTSEGYSPSRLSLCDYNARTVSTGADKLALLRTAAVLVLLCADLPSILSILTRSCHLGNSSPPSSEPKTHSIFNCYSPTSAADGFELEAFYEELEEVIRNEKFFHEFLVRDFNAKLGKATEEEYKIGRFGLEERSLSVDMGIALYCNSRGDRLHTHQQETLGEAQPCEQAGFRQKFSCLDHVQTVSRVIEVCREYCLLFVLAFVDYEKAFDSVESNAIQSVDQDVDA</sequence>
<name>A0ABR1DLL9_NECAM</name>
<comment type="caution">
    <text evidence="1">The sequence shown here is derived from an EMBL/GenBank/DDBJ whole genome shotgun (WGS) entry which is preliminary data.</text>
</comment>
<dbReference type="EMBL" id="JAVFWL010000004">
    <property type="protein sequence ID" value="KAK6751348.1"/>
    <property type="molecule type" value="Genomic_DNA"/>
</dbReference>
<accession>A0ABR1DLL9</accession>
<protein>
    <recommendedName>
        <fullName evidence="3">Reverse transcriptase domain-containing protein</fullName>
    </recommendedName>
</protein>
<keyword evidence="2" id="KW-1185">Reference proteome</keyword>
<dbReference type="Proteomes" id="UP001303046">
    <property type="component" value="Unassembled WGS sequence"/>
</dbReference>
<proteinExistence type="predicted"/>
<evidence type="ECO:0000313" key="2">
    <source>
        <dbReference type="Proteomes" id="UP001303046"/>
    </source>
</evidence>
<reference evidence="1 2" key="1">
    <citation type="submission" date="2023-08" db="EMBL/GenBank/DDBJ databases">
        <title>A Necator americanus chromosomal reference genome.</title>
        <authorList>
            <person name="Ilik V."/>
            <person name="Petrzelkova K.J."/>
            <person name="Pardy F."/>
            <person name="Fuh T."/>
            <person name="Niatou-Singa F.S."/>
            <person name="Gouil Q."/>
            <person name="Baker L."/>
            <person name="Ritchie M.E."/>
            <person name="Jex A.R."/>
            <person name="Gazzola D."/>
            <person name="Li H."/>
            <person name="Toshio Fujiwara R."/>
            <person name="Zhan B."/>
            <person name="Aroian R.V."/>
            <person name="Pafco B."/>
            <person name="Schwarz E.M."/>
        </authorList>
    </citation>
    <scope>NUCLEOTIDE SEQUENCE [LARGE SCALE GENOMIC DNA]</scope>
    <source>
        <strain evidence="1 2">Aroian</strain>
        <tissue evidence="1">Whole animal</tissue>
    </source>
</reference>
<gene>
    <name evidence="1" type="primary">Necator_chrIV.g16293</name>
    <name evidence="1" type="ORF">RB195_002997</name>
</gene>